<organism evidence="1">
    <name type="scientific">Myoviridae sp. ctXwe21</name>
    <dbReference type="NCBI Taxonomy" id="2825123"/>
    <lineage>
        <taxon>Viruses</taxon>
        <taxon>Duplodnaviria</taxon>
        <taxon>Heunggongvirae</taxon>
        <taxon>Uroviricota</taxon>
        <taxon>Caudoviricetes</taxon>
    </lineage>
</organism>
<reference evidence="1" key="1">
    <citation type="journal article" date="2021" name="Proc. Natl. Acad. Sci. U.S.A.">
        <title>A Catalog of Tens of Thousands of Viruses from Human Metagenomes Reveals Hidden Associations with Chronic Diseases.</title>
        <authorList>
            <person name="Tisza M.J."/>
            <person name="Buck C.B."/>
        </authorList>
    </citation>
    <scope>NUCLEOTIDE SEQUENCE</scope>
    <source>
        <strain evidence="1">CtXwe21</strain>
    </source>
</reference>
<sequence length="107" mass="11783">MKVNNPRFPHTCKVYRISGETSFDEGSETVLYEGECNKYSSSSLRTFTKDNVIKVDYAVDIPGLVKGVVTGDIVDFADFGAPFKGCIITDCYPTTMGTTLYFNQAKG</sequence>
<protein>
    <submittedName>
        <fullName evidence="1">Uncharacterized protein</fullName>
    </submittedName>
</protein>
<evidence type="ECO:0000313" key="1">
    <source>
        <dbReference type="EMBL" id="DAE11819.1"/>
    </source>
</evidence>
<accession>A0A8S5PZ76</accession>
<proteinExistence type="predicted"/>
<name>A0A8S5PZ76_9CAUD</name>
<dbReference type="EMBL" id="BK015537">
    <property type="protein sequence ID" value="DAE11819.1"/>
    <property type="molecule type" value="Genomic_DNA"/>
</dbReference>